<accession>A0ABC8QN39</accession>
<name>A0ABC8QN39_9AQUA</name>
<organism evidence="1 2">
    <name type="scientific">Ilex paraguariensis</name>
    <name type="common">yerba mate</name>
    <dbReference type="NCBI Taxonomy" id="185542"/>
    <lineage>
        <taxon>Eukaryota</taxon>
        <taxon>Viridiplantae</taxon>
        <taxon>Streptophyta</taxon>
        <taxon>Embryophyta</taxon>
        <taxon>Tracheophyta</taxon>
        <taxon>Spermatophyta</taxon>
        <taxon>Magnoliopsida</taxon>
        <taxon>eudicotyledons</taxon>
        <taxon>Gunneridae</taxon>
        <taxon>Pentapetalae</taxon>
        <taxon>asterids</taxon>
        <taxon>campanulids</taxon>
        <taxon>Aquifoliales</taxon>
        <taxon>Aquifoliaceae</taxon>
        <taxon>Ilex</taxon>
    </lineage>
</organism>
<dbReference type="InterPro" id="IPR029058">
    <property type="entry name" value="AB_hydrolase_fold"/>
</dbReference>
<evidence type="ECO:0000313" key="2">
    <source>
        <dbReference type="Proteomes" id="UP001642360"/>
    </source>
</evidence>
<dbReference type="AlphaFoldDB" id="A0ABC8QN39"/>
<sequence>MNEKKPIRIDSVMFSNRKERAELLEALIIGDKDATATTYPQVCSGSIITYSKYNTFRIHLLWGENDKIFNLEVAHNIKELNHFKHDHRQLGGKPTLHYIEKAGHLVGLERPFIYTRHLKRILASLDGERLQKMN</sequence>
<comment type="caution">
    <text evidence="1">The sequence shown here is derived from an EMBL/GenBank/DDBJ whole genome shotgun (WGS) entry which is preliminary data.</text>
</comment>
<dbReference type="Gene3D" id="3.40.50.1820">
    <property type="entry name" value="alpha/beta hydrolase"/>
    <property type="match status" value="1"/>
</dbReference>
<dbReference type="PANTHER" id="PTHR43139:SF22">
    <property type="entry name" value="AB HYDROLASE-1 DOMAIN-CONTAINING PROTEIN"/>
    <property type="match status" value="1"/>
</dbReference>
<keyword evidence="2" id="KW-1185">Reference proteome</keyword>
<dbReference type="EMBL" id="CAUOFW020000314">
    <property type="protein sequence ID" value="CAK9134091.1"/>
    <property type="molecule type" value="Genomic_DNA"/>
</dbReference>
<proteinExistence type="predicted"/>
<dbReference type="PANTHER" id="PTHR43139">
    <property type="entry name" value="SI:DKEY-122A22.2"/>
    <property type="match status" value="1"/>
</dbReference>
<dbReference type="InterPro" id="IPR052370">
    <property type="entry name" value="Meta-cleavage_hydrolase"/>
</dbReference>
<dbReference type="SUPFAM" id="SSF53474">
    <property type="entry name" value="alpha/beta-Hydrolases"/>
    <property type="match status" value="1"/>
</dbReference>
<gene>
    <name evidence="1" type="ORF">ILEXP_LOCUS1021</name>
</gene>
<dbReference type="Proteomes" id="UP001642360">
    <property type="component" value="Unassembled WGS sequence"/>
</dbReference>
<protein>
    <submittedName>
        <fullName evidence="1">Uncharacterized protein</fullName>
    </submittedName>
</protein>
<reference evidence="1 2" key="1">
    <citation type="submission" date="2024-02" db="EMBL/GenBank/DDBJ databases">
        <authorList>
            <person name="Vignale AGUSTIN F."/>
            <person name="Sosa J E."/>
            <person name="Modenutti C."/>
        </authorList>
    </citation>
    <scope>NUCLEOTIDE SEQUENCE [LARGE SCALE GENOMIC DNA]</scope>
</reference>
<evidence type="ECO:0000313" key="1">
    <source>
        <dbReference type="EMBL" id="CAK9134091.1"/>
    </source>
</evidence>